<dbReference type="EMBL" id="KI392798">
    <property type="protein sequence ID" value="ERN10732.1"/>
    <property type="molecule type" value="Genomic_DNA"/>
</dbReference>
<evidence type="ECO:0000256" key="4">
    <source>
        <dbReference type="ARBA" id="ARBA00022723"/>
    </source>
</evidence>
<evidence type="ECO:0000256" key="1">
    <source>
        <dbReference type="ARBA" id="ARBA00001971"/>
    </source>
</evidence>
<evidence type="ECO:0000313" key="11">
    <source>
        <dbReference type="EMBL" id="ERN10732.1"/>
    </source>
</evidence>
<dbReference type="SUPFAM" id="SSF48264">
    <property type="entry name" value="Cytochrome P450"/>
    <property type="match status" value="1"/>
</dbReference>
<evidence type="ECO:0000256" key="3">
    <source>
        <dbReference type="ARBA" id="ARBA00022617"/>
    </source>
</evidence>
<keyword evidence="12" id="KW-1185">Reference proteome</keyword>
<dbReference type="GO" id="GO:0048731">
    <property type="term" value="P:system development"/>
    <property type="evidence" value="ECO:0000318"/>
    <property type="project" value="GO_Central"/>
</dbReference>
<accession>W1PL64</accession>
<dbReference type="AlphaFoldDB" id="W1PL64"/>
<dbReference type="Gramene" id="ERN10732">
    <property type="protein sequence ID" value="ERN10732"/>
    <property type="gene ID" value="AMTR_s00027p00127290"/>
</dbReference>
<reference evidence="12" key="1">
    <citation type="journal article" date="2013" name="Science">
        <title>The Amborella genome and the evolution of flowering plants.</title>
        <authorList>
            <consortium name="Amborella Genome Project"/>
        </authorList>
    </citation>
    <scope>NUCLEOTIDE SEQUENCE [LARGE SCALE GENOMIC DNA]</scope>
</reference>
<dbReference type="GO" id="GO:0005506">
    <property type="term" value="F:iron ion binding"/>
    <property type="evidence" value="ECO:0007669"/>
    <property type="project" value="InterPro"/>
</dbReference>
<dbReference type="PANTHER" id="PTHR47946">
    <property type="entry name" value="CYTOCHROME P450 78A7-RELATED"/>
    <property type="match status" value="1"/>
</dbReference>
<evidence type="ECO:0000256" key="2">
    <source>
        <dbReference type="ARBA" id="ARBA00010617"/>
    </source>
</evidence>
<dbReference type="Pfam" id="PF00067">
    <property type="entry name" value="p450"/>
    <property type="match status" value="1"/>
</dbReference>
<dbReference type="HOGENOM" id="CLU_001570_4_0_1"/>
<keyword evidence="6 8" id="KW-0408">Iron</keyword>
<dbReference type="PANTHER" id="PTHR47946:SF23">
    <property type="entry name" value="CYTOCHROME P450 78A9"/>
    <property type="match status" value="1"/>
</dbReference>
<dbReference type="InterPro" id="IPR002401">
    <property type="entry name" value="Cyt_P450_E_grp-I"/>
</dbReference>
<dbReference type="PROSITE" id="PS00086">
    <property type="entry name" value="CYTOCHROME_P450"/>
    <property type="match status" value="1"/>
</dbReference>
<dbReference type="STRING" id="13333.W1PL64"/>
<keyword evidence="7 9" id="KW-0503">Monooxygenase</keyword>
<dbReference type="KEGG" id="atr:18438912"/>
<evidence type="ECO:0000256" key="8">
    <source>
        <dbReference type="PIRSR" id="PIRSR602401-1"/>
    </source>
</evidence>
<keyword evidence="5 9" id="KW-0560">Oxidoreductase</keyword>
<keyword evidence="4 8" id="KW-0479">Metal-binding</keyword>
<evidence type="ECO:0000313" key="12">
    <source>
        <dbReference type="Proteomes" id="UP000017836"/>
    </source>
</evidence>
<dbReference type="Proteomes" id="UP000017836">
    <property type="component" value="Unassembled WGS sequence"/>
</dbReference>
<dbReference type="FunFam" id="1.10.630.10:FF:000016">
    <property type="entry name" value="Cytochrome P450 78A5"/>
    <property type="match status" value="1"/>
</dbReference>
<gene>
    <name evidence="11" type="ORF">AMTR_s00027p00127290</name>
</gene>
<dbReference type="GO" id="GO:0004497">
    <property type="term" value="F:monooxygenase activity"/>
    <property type="evidence" value="ECO:0007669"/>
    <property type="project" value="UniProtKB-KW"/>
</dbReference>
<keyword evidence="3 8" id="KW-0349">Heme</keyword>
<keyword evidence="10" id="KW-0812">Transmembrane</keyword>
<dbReference type="InterPro" id="IPR036396">
    <property type="entry name" value="Cyt_P450_sf"/>
</dbReference>
<evidence type="ECO:0000256" key="6">
    <source>
        <dbReference type="ARBA" id="ARBA00023004"/>
    </source>
</evidence>
<feature type="binding site" description="axial binding residue" evidence="8">
    <location>
        <position position="470"/>
    </location>
    <ligand>
        <name>heme</name>
        <dbReference type="ChEBI" id="CHEBI:30413"/>
    </ligand>
    <ligandPart>
        <name>Fe</name>
        <dbReference type="ChEBI" id="CHEBI:18248"/>
    </ligandPart>
</feature>
<dbReference type="GO" id="GO:0020037">
    <property type="term" value="F:heme binding"/>
    <property type="evidence" value="ECO:0007669"/>
    <property type="project" value="InterPro"/>
</dbReference>
<dbReference type="InterPro" id="IPR051996">
    <property type="entry name" value="Cytochrome_P450_78A"/>
</dbReference>
<evidence type="ECO:0000256" key="10">
    <source>
        <dbReference type="SAM" id="Phobius"/>
    </source>
</evidence>
<sequence>MDSTVMDNWWLLAVPANCFLFSALNAFLLVFFSFMATMCVYWAWPGGPAWGKYWSAKGLFRRAGPTIPGPRGWPLIGSLNLMTGLPHRRLQATASRLGAVRLMAFSLGETRAIITSHPDVAKEILNSSAFADRPIKESAYGLMFHRAIGFAPYGPYWRGLRRIAATHVFSRKQINGSEPRRLEIAALMTDALAEAAKDGRDFRIRRLLKRASLNNVMATVFGRRYEFDQAEPEAVELSQLVEEGYEILGTLNWSDHLSLLDGLDLQGVRRRCSKLVPHVNRFVKGLLEENRVGLAGETANFARVLMSMEGSEKLSEDDMVAVLWEMIFRGTDTVAILIEWALARLALHPDVQARVHEELDIVVGPTRHISEADLPNLPYLNALLKETVRLHPPGPLLSWARLSTVDTTVDGRHVPQGTTAMVNMWAIARDPSLWPDPLAFRPERFLDGEDFSIMGSDLRLAPFGSGRRSCPGKALGLKSVTIWVAYLLHEFEWRPSDKEPVDLTEVMRLSCEMKRPLAVKPWPRRR</sequence>
<organism evidence="11 12">
    <name type="scientific">Amborella trichopoda</name>
    <dbReference type="NCBI Taxonomy" id="13333"/>
    <lineage>
        <taxon>Eukaryota</taxon>
        <taxon>Viridiplantae</taxon>
        <taxon>Streptophyta</taxon>
        <taxon>Embryophyta</taxon>
        <taxon>Tracheophyta</taxon>
        <taxon>Spermatophyta</taxon>
        <taxon>Magnoliopsida</taxon>
        <taxon>Amborellales</taxon>
        <taxon>Amborellaceae</taxon>
        <taxon>Amborella</taxon>
    </lineage>
</organism>
<dbReference type="eggNOG" id="KOG0156">
    <property type="taxonomic scope" value="Eukaryota"/>
</dbReference>
<dbReference type="InterPro" id="IPR017972">
    <property type="entry name" value="Cyt_P450_CS"/>
</dbReference>
<name>W1PL64_AMBTC</name>
<proteinExistence type="inferred from homology"/>
<dbReference type="Gene3D" id="1.10.630.10">
    <property type="entry name" value="Cytochrome P450"/>
    <property type="match status" value="1"/>
</dbReference>
<comment type="cofactor">
    <cofactor evidence="1 8">
        <name>heme</name>
        <dbReference type="ChEBI" id="CHEBI:30413"/>
    </cofactor>
</comment>
<dbReference type="OrthoDB" id="1055148at2759"/>
<evidence type="ECO:0000256" key="5">
    <source>
        <dbReference type="ARBA" id="ARBA00023002"/>
    </source>
</evidence>
<dbReference type="InterPro" id="IPR001128">
    <property type="entry name" value="Cyt_P450"/>
</dbReference>
<protein>
    <submittedName>
        <fullName evidence="11">Uncharacterized protein</fullName>
    </submittedName>
</protein>
<keyword evidence="10" id="KW-1133">Transmembrane helix</keyword>
<feature type="transmembrane region" description="Helical" evidence="10">
    <location>
        <begin position="20"/>
        <end position="44"/>
    </location>
</feature>
<evidence type="ECO:0000256" key="7">
    <source>
        <dbReference type="ARBA" id="ARBA00023033"/>
    </source>
</evidence>
<dbReference type="PRINTS" id="PR00385">
    <property type="entry name" value="P450"/>
</dbReference>
<evidence type="ECO:0000256" key="9">
    <source>
        <dbReference type="RuleBase" id="RU000461"/>
    </source>
</evidence>
<comment type="similarity">
    <text evidence="2 9">Belongs to the cytochrome P450 family.</text>
</comment>
<dbReference type="OMA" id="SLAFCNW"/>
<dbReference type="PRINTS" id="PR00463">
    <property type="entry name" value="EP450I"/>
</dbReference>
<dbReference type="GO" id="GO:0016705">
    <property type="term" value="F:oxidoreductase activity, acting on paired donors, with incorporation or reduction of molecular oxygen"/>
    <property type="evidence" value="ECO:0007669"/>
    <property type="project" value="InterPro"/>
</dbReference>
<keyword evidence="10" id="KW-0472">Membrane</keyword>